<evidence type="ECO:0000313" key="3">
    <source>
        <dbReference type="Proteomes" id="UP000241769"/>
    </source>
</evidence>
<reference evidence="2 3" key="1">
    <citation type="journal article" date="2018" name="Genome Biol. Evol.">
        <title>Multiple Roots of Fruiting Body Formation in Amoebozoa.</title>
        <authorList>
            <person name="Hillmann F."/>
            <person name="Forbes G."/>
            <person name="Novohradska S."/>
            <person name="Ferling I."/>
            <person name="Riege K."/>
            <person name="Groth M."/>
            <person name="Westermann M."/>
            <person name="Marz M."/>
            <person name="Spaller T."/>
            <person name="Winckler T."/>
            <person name="Schaap P."/>
            <person name="Glockner G."/>
        </authorList>
    </citation>
    <scope>NUCLEOTIDE SEQUENCE [LARGE SCALE GENOMIC DNA]</scope>
    <source>
        <strain evidence="2 3">Jena</strain>
    </source>
</reference>
<dbReference type="PANTHER" id="PTHR34117">
    <property type="entry name" value="STYLE CELL-CYCLE INHIBITOR 1"/>
    <property type="match status" value="1"/>
</dbReference>
<feature type="region of interest" description="Disordered" evidence="1">
    <location>
        <begin position="250"/>
        <end position="339"/>
    </location>
</feature>
<dbReference type="EMBL" id="MDYQ01000253">
    <property type="protein sequence ID" value="PRP77838.1"/>
    <property type="molecule type" value="Genomic_DNA"/>
</dbReference>
<feature type="compositionally biased region" description="Basic residues" evidence="1">
    <location>
        <begin position="277"/>
        <end position="289"/>
    </location>
</feature>
<protein>
    <submittedName>
        <fullName evidence="2">Uncharacterized protein</fullName>
    </submittedName>
</protein>
<dbReference type="STRING" id="1890364.A0A2P6N1I7"/>
<feature type="region of interest" description="Disordered" evidence="1">
    <location>
        <begin position="102"/>
        <end position="139"/>
    </location>
</feature>
<dbReference type="InterPro" id="IPR044688">
    <property type="entry name" value="SCI-1-like"/>
</dbReference>
<name>A0A2P6N1I7_9EUKA</name>
<organism evidence="2 3">
    <name type="scientific">Planoprotostelium fungivorum</name>
    <dbReference type="NCBI Taxonomy" id="1890364"/>
    <lineage>
        <taxon>Eukaryota</taxon>
        <taxon>Amoebozoa</taxon>
        <taxon>Evosea</taxon>
        <taxon>Variosea</taxon>
        <taxon>Cavosteliida</taxon>
        <taxon>Cavosteliaceae</taxon>
        <taxon>Planoprotostelium</taxon>
    </lineage>
</organism>
<evidence type="ECO:0000256" key="1">
    <source>
        <dbReference type="SAM" id="MobiDB-lite"/>
    </source>
</evidence>
<dbReference type="InParanoid" id="A0A2P6N1I7"/>
<proteinExistence type="predicted"/>
<keyword evidence="3" id="KW-1185">Reference proteome</keyword>
<evidence type="ECO:0000313" key="2">
    <source>
        <dbReference type="EMBL" id="PRP77838.1"/>
    </source>
</evidence>
<gene>
    <name evidence="2" type="ORF">PROFUN_14157</name>
</gene>
<sequence length="399" mass="47268">MPRRKPTGLFVMGSQHVFKSVERFISHRSRLAYKGSDSVCSPSTTTRLIHINGSKEWGNLLRFTVVSSNPTVNADRRSLEATRINKQKISFVYTQTALSNTSSSQHLEMDNKKEKKHKKEKKDKKEKKSKRSKRVKERISSDDYYSKAPEFRYWLVESQAIYFDDLSSKEARAYFNDFIDSWNAGLLRSEIYDGIPESQSNVRTRFKWGFTKNMDREQMNDVRKDIYRATNPRIKNEGVTLGITWTQRLQSENREESSSHRVDEEDREKREEEERSQRKKELKVHRKRKEMTEEELVPKETGREAMIEKKRQKSSYTKMTKEDNDFEMGDSQMYGDDGDSFKRRVERQKMAIHNRMQEKQDAANQKIEEYNKKEQERMAPFHAMIRSGMVPLLREQPPN</sequence>
<comment type="caution">
    <text evidence="2">The sequence shown here is derived from an EMBL/GenBank/DDBJ whole genome shotgun (WGS) entry which is preliminary data.</text>
</comment>
<feature type="compositionally biased region" description="Basic and acidic residues" evidence="1">
    <location>
        <begin position="251"/>
        <end position="276"/>
    </location>
</feature>
<accession>A0A2P6N1I7</accession>
<dbReference type="Proteomes" id="UP000241769">
    <property type="component" value="Unassembled WGS sequence"/>
</dbReference>
<dbReference type="OrthoDB" id="2139939at2759"/>
<feature type="compositionally biased region" description="Basic residues" evidence="1">
    <location>
        <begin position="114"/>
        <end position="136"/>
    </location>
</feature>
<dbReference type="AlphaFoldDB" id="A0A2P6N1I7"/>
<dbReference type="PANTHER" id="PTHR34117:SF1">
    <property type="entry name" value="STYLE CELL-CYCLE INHIBITOR 1"/>
    <property type="match status" value="1"/>
</dbReference>
<feature type="compositionally biased region" description="Basic and acidic residues" evidence="1">
    <location>
        <begin position="296"/>
        <end position="309"/>
    </location>
</feature>